<keyword evidence="2" id="KW-1185">Reference proteome</keyword>
<dbReference type="InterPro" id="IPR011990">
    <property type="entry name" value="TPR-like_helical_dom_sf"/>
</dbReference>
<sequence length="715" mass="78209">MAEAPGREPGPTGNQYRGEARTAVQVNTLNGDIRVDGTPPGLPAPRQLPLDVPGFVNREDDQRELDELLQAVDSSGREAVSAVVVSAIAGAPGVGKTALAIHWARRRRDRFPDGDLYVDMRGYGPGLPLTAADALGGFLRALGVPAEAIPEDVGQRAALYRSILDGRSLLVVIDNAASTAAVRPLLPASSGCFAMITSRSRLAGLVTREGATRVTLDILTPEGAVELLGQVIGPNRVEAEPEAALRMADLCGYLPLALRVVAEHAASRPALSLTGLVEELTDERHRLDALAEREDELSDVRTVFSWSYQALDSDLKQTFRLLGLHPGPEFGIGAAAALTATDERTTARRLRELTSAHLLQEPKDGRFRLHDLLRAYALECTKAEDPQHARTRAVRQLLSWYLHTTDRGRKAILPHSHEVSLVPAEKLSLPRFPDATQAMGWFEQERQNLLAAIRQAFELGQYDIAWKLPVVADGFFELGSHWTEWKKVHQLGLEAAQALGDALGEASNLFCLGDAAWRGGRHEEAIENYNRTLDIARGLGDTWLEGFTLRGLGLIREEQGDFDAANALVLNALDVFRDAGWRRGEGMALLSLSRSALAAGDIEPAITLGEQATEIFEALPDEWSTAWTALSLGPALRQLGRAAEAEVRLSQAVETFARFTDRQSEAMAWEALAEVFEEMRNRTDARRSWTRAAQLYELLRNDKATELNERAARLA</sequence>
<dbReference type="InterPro" id="IPR019734">
    <property type="entry name" value="TPR_rpt"/>
</dbReference>
<evidence type="ECO:0000313" key="1">
    <source>
        <dbReference type="EMBL" id="RMI46128.1"/>
    </source>
</evidence>
<comment type="caution">
    <text evidence="1">The sequence shown here is derived from an EMBL/GenBank/DDBJ whole genome shotgun (WGS) entry which is preliminary data.</text>
</comment>
<dbReference type="Proteomes" id="UP000282674">
    <property type="component" value="Unassembled WGS sequence"/>
</dbReference>
<dbReference type="InterPro" id="IPR027417">
    <property type="entry name" value="P-loop_NTPase"/>
</dbReference>
<evidence type="ECO:0000313" key="2">
    <source>
        <dbReference type="Proteomes" id="UP000282674"/>
    </source>
</evidence>
<name>A0A3M2MFV7_9ACTN</name>
<dbReference type="PRINTS" id="PR00364">
    <property type="entry name" value="DISEASERSIST"/>
</dbReference>
<reference evidence="1 2" key="1">
    <citation type="submission" date="2018-10" db="EMBL/GenBank/DDBJ databases">
        <title>Isolation from soil.</title>
        <authorList>
            <person name="Hu J."/>
        </authorList>
    </citation>
    <scope>NUCLEOTIDE SEQUENCE [LARGE SCALE GENOMIC DNA]</scope>
    <source>
        <strain evidence="1 2">NEAU-Ht49</strain>
    </source>
</reference>
<dbReference type="GO" id="GO:0043531">
    <property type="term" value="F:ADP binding"/>
    <property type="evidence" value="ECO:0007669"/>
    <property type="project" value="InterPro"/>
</dbReference>
<dbReference type="PANTHER" id="PTHR47691:SF3">
    <property type="entry name" value="HTH-TYPE TRANSCRIPTIONAL REGULATOR RV0890C-RELATED"/>
    <property type="match status" value="1"/>
</dbReference>
<protein>
    <submittedName>
        <fullName evidence="1">Tetratricopeptide repeat protein</fullName>
    </submittedName>
</protein>
<accession>A0A3M2MFV7</accession>
<dbReference type="SUPFAM" id="SSF48452">
    <property type="entry name" value="TPR-like"/>
    <property type="match status" value="2"/>
</dbReference>
<gene>
    <name evidence="1" type="ORF">EBO15_07860</name>
</gene>
<dbReference type="EMBL" id="RFFG01000010">
    <property type="protein sequence ID" value="RMI46128.1"/>
    <property type="molecule type" value="Genomic_DNA"/>
</dbReference>
<dbReference type="OrthoDB" id="5521887at2"/>
<proteinExistence type="predicted"/>
<dbReference type="Gene3D" id="3.40.50.300">
    <property type="entry name" value="P-loop containing nucleotide triphosphate hydrolases"/>
    <property type="match status" value="1"/>
</dbReference>
<dbReference type="AlphaFoldDB" id="A0A3M2MFV7"/>
<dbReference type="SMART" id="SM00028">
    <property type="entry name" value="TPR"/>
    <property type="match status" value="5"/>
</dbReference>
<dbReference type="PANTHER" id="PTHR47691">
    <property type="entry name" value="REGULATOR-RELATED"/>
    <property type="match status" value="1"/>
</dbReference>
<dbReference type="Pfam" id="PF13424">
    <property type="entry name" value="TPR_12"/>
    <property type="match status" value="1"/>
</dbReference>
<dbReference type="SUPFAM" id="SSF52540">
    <property type="entry name" value="P-loop containing nucleoside triphosphate hydrolases"/>
    <property type="match status" value="1"/>
</dbReference>
<dbReference type="Gene3D" id="1.25.40.10">
    <property type="entry name" value="Tetratricopeptide repeat domain"/>
    <property type="match status" value="2"/>
</dbReference>
<organism evidence="1 2">
    <name type="scientific">Actinomadura harenae</name>
    <dbReference type="NCBI Taxonomy" id="2483351"/>
    <lineage>
        <taxon>Bacteria</taxon>
        <taxon>Bacillati</taxon>
        <taxon>Actinomycetota</taxon>
        <taxon>Actinomycetes</taxon>
        <taxon>Streptosporangiales</taxon>
        <taxon>Thermomonosporaceae</taxon>
        <taxon>Actinomadura</taxon>
    </lineage>
</organism>